<dbReference type="AlphaFoldDB" id="A0A852PEF7"/>
<feature type="coiled-coil region" evidence="6">
    <location>
        <begin position="29"/>
        <end position="169"/>
    </location>
</feature>
<feature type="region of interest" description="Disordered" evidence="7">
    <location>
        <begin position="385"/>
        <end position="420"/>
    </location>
</feature>
<dbReference type="InterPro" id="IPR018039">
    <property type="entry name" value="IF_conserved"/>
</dbReference>
<feature type="region of interest" description="Disordered" evidence="7">
    <location>
        <begin position="545"/>
        <end position="581"/>
    </location>
</feature>
<name>A0A852PEF7_9PASS</name>
<dbReference type="InterPro" id="IPR039008">
    <property type="entry name" value="IF_rod_dom"/>
</dbReference>
<comment type="subcellular location">
    <subcellularLocation>
        <location evidence="4">Nucleus lamina</location>
    </subcellularLocation>
</comment>
<dbReference type="PANTHER" id="PTHR45721">
    <property type="entry name" value="LAMIN DM0-RELATED"/>
    <property type="match status" value="1"/>
</dbReference>
<dbReference type="EMBL" id="WBMZ01016348">
    <property type="protein sequence ID" value="NXY25706.1"/>
    <property type="molecule type" value="Genomic_DNA"/>
</dbReference>
<evidence type="ECO:0000259" key="8">
    <source>
        <dbReference type="PROSITE" id="PS51841"/>
    </source>
</evidence>
<feature type="compositionally biased region" description="Acidic residues" evidence="7">
    <location>
        <begin position="549"/>
        <end position="559"/>
    </location>
</feature>
<sequence length="581" mass="66291">AAMATPLPPTPAGGSRSAESWLSPARLSRLQEKEELQQLNDRLAAYIERVRALEADNSSLQQRLSELQAGTDRELGCLRLRYEAELADARRALDDIAMERATLQAELGKLGEEHRQLHIRNSKKETDLNLAQARMRDLDAQLIVKEADLATALNENRTLENELCELKDQALSLNMSLEDTKKHFHSEMLRRVDLENHMKTLQEEMTFRKCLHEDELKEAKRVLESRIAEVESGRQREFESKLSDALQEMRKQHEEQIQGYKEEMERTFSAKIENAQLTAARNSEFANAAREELMETQKRVDTLVSQVNQYQSQNVALESRVKELQNLLDYDRDLHRKCMAEKEEEIALARKQAQGQLEEYEHLLDVKLALDLEISAYRKMLEGEEQRLKLSPSPSSHSTATQGRRFLHGKKRRVKEAKKRERSAPLKIIQHVSASGNISIEEIDADGKFVRLKNNSDEDQPLHGWVLRRRIGSVADVTYKFPSLFTLQAGQVVTIWGAAAGVSPGPSDLVWKSQKSWGAGDNIGVTLITEDGEELAERKIMLVPRGEESEQDDDFEEVTGSEMEFAPQTKRRRKKKCCLVS</sequence>
<evidence type="ECO:0000256" key="5">
    <source>
        <dbReference type="RuleBase" id="RU000685"/>
    </source>
</evidence>
<feature type="compositionally biased region" description="Basic residues" evidence="7">
    <location>
        <begin position="405"/>
        <end position="417"/>
    </location>
</feature>
<dbReference type="GO" id="GO:0051664">
    <property type="term" value="P:nuclear pore localization"/>
    <property type="evidence" value="ECO:0007669"/>
    <property type="project" value="TreeGrafter"/>
</dbReference>
<evidence type="ECO:0000256" key="1">
    <source>
        <dbReference type="ARBA" id="ARBA00022754"/>
    </source>
</evidence>
<evidence type="ECO:0000256" key="6">
    <source>
        <dbReference type="SAM" id="Coils"/>
    </source>
</evidence>
<feature type="non-terminal residue" evidence="10">
    <location>
        <position position="1"/>
    </location>
</feature>
<feature type="domain" description="IF rod" evidence="9">
    <location>
        <begin position="32"/>
        <end position="388"/>
    </location>
</feature>
<dbReference type="GO" id="GO:0006998">
    <property type="term" value="P:nuclear envelope organization"/>
    <property type="evidence" value="ECO:0007669"/>
    <property type="project" value="TreeGrafter"/>
</dbReference>
<dbReference type="PROSITE" id="PS51841">
    <property type="entry name" value="LTD"/>
    <property type="match status" value="1"/>
</dbReference>
<evidence type="ECO:0000256" key="7">
    <source>
        <dbReference type="SAM" id="MobiDB-lite"/>
    </source>
</evidence>
<reference evidence="10" key="1">
    <citation type="submission" date="2020-02" db="EMBL/GenBank/DDBJ databases">
        <title>Bird 10,000 Genomes (B10K) Project - Family phase.</title>
        <authorList>
            <person name="Zhang G."/>
        </authorList>
    </citation>
    <scope>NUCLEOTIDE SEQUENCE</scope>
    <source>
        <strain evidence="10">B10K-DU-029-61</strain>
        <tissue evidence="10">Blood</tissue>
    </source>
</reference>
<dbReference type="SUPFAM" id="SSF64593">
    <property type="entry name" value="Intermediate filament protein, coiled coil region"/>
    <property type="match status" value="2"/>
</dbReference>
<dbReference type="InterPro" id="IPR001322">
    <property type="entry name" value="Lamin_tail_dom"/>
</dbReference>
<dbReference type="GO" id="GO:0031507">
    <property type="term" value="P:heterochromatin formation"/>
    <property type="evidence" value="ECO:0007669"/>
    <property type="project" value="TreeGrafter"/>
</dbReference>
<evidence type="ECO:0000256" key="2">
    <source>
        <dbReference type="ARBA" id="ARBA00023054"/>
    </source>
</evidence>
<dbReference type="GO" id="GO:0005652">
    <property type="term" value="C:nuclear lamina"/>
    <property type="evidence" value="ECO:0007669"/>
    <property type="project" value="UniProtKB-SubCell"/>
</dbReference>
<proteinExistence type="inferred from homology"/>
<feature type="domain" description="LTD" evidence="8">
    <location>
        <begin position="426"/>
        <end position="545"/>
    </location>
</feature>
<feature type="compositionally biased region" description="Polar residues" evidence="7">
    <location>
        <begin position="392"/>
        <end position="402"/>
    </location>
</feature>
<comment type="similarity">
    <text evidence="5">Belongs to the intermediate filament family.</text>
</comment>
<accession>A0A852PEF7</accession>
<feature type="non-terminal residue" evidence="10">
    <location>
        <position position="581"/>
    </location>
</feature>
<dbReference type="GO" id="GO:0090435">
    <property type="term" value="P:protein localization to nuclear envelope"/>
    <property type="evidence" value="ECO:0007669"/>
    <property type="project" value="TreeGrafter"/>
</dbReference>
<gene>
    <name evidence="10" type="primary">Laml3</name>
    <name evidence="10" type="ORF">ATRCLA_R11226</name>
</gene>
<feature type="region of interest" description="Disordered" evidence="7">
    <location>
        <begin position="1"/>
        <end position="21"/>
    </location>
</feature>
<evidence type="ECO:0000256" key="3">
    <source>
        <dbReference type="ARBA" id="ARBA00023289"/>
    </source>
</evidence>
<evidence type="ECO:0000256" key="4">
    <source>
        <dbReference type="ARBA" id="ARBA00024186"/>
    </source>
</evidence>
<feature type="compositionally biased region" description="Basic residues" evidence="7">
    <location>
        <begin position="569"/>
        <end position="581"/>
    </location>
</feature>
<dbReference type="Gene3D" id="1.20.5.170">
    <property type="match status" value="1"/>
</dbReference>
<keyword evidence="2 6" id="KW-0175">Coiled coil</keyword>
<protein>
    <submittedName>
        <fullName evidence="10">LAML3 protein</fullName>
    </submittedName>
</protein>
<dbReference type="PROSITE" id="PS00226">
    <property type="entry name" value="IF_ROD_1"/>
    <property type="match status" value="1"/>
</dbReference>
<evidence type="ECO:0000313" key="11">
    <source>
        <dbReference type="Proteomes" id="UP000658642"/>
    </source>
</evidence>
<evidence type="ECO:0000259" key="9">
    <source>
        <dbReference type="PROSITE" id="PS51842"/>
    </source>
</evidence>
<dbReference type="Gene3D" id="1.20.5.500">
    <property type="entry name" value="Single helix bin"/>
    <property type="match status" value="1"/>
</dbReference>
<feature type="coiled-coil region" evidence="6">
    <location>
        <begin position="235"/>
        <end position="359"/>
    </location>
</feature>
<feature type="compositionally biased region" description="Pro residues" evidence="7">
    <location>
        <begin position="1"/>
        <end position="11"/>
    </location>
</feature>
<organism evidence="10 11">
    <name type="scientific">Atrichornis clamosus</name>
    <dbReference type="NCBI Taxonomy" id="449594"/>
    <lineage>
        <taxon>Eukaryota</taxon>
        <taxon>Metazoa</taxon>
        <taxon>Chordata</taxon>
        <taxon>Craniata</taxon>
        <taxon>Vertebrata</taxon>
        <taxon>Euteleostomi</taxon>
        <taxon>Archelosauria</taxon>
        <taxon>Archosauria</taxon>
        <taxon>Dinosauria</taxon>
        <taxon>Saurischia</taxon>
        <taxon>Theropoda</taxon>
        <taxon>Coelurosauria</taxon>
        <taxon>Aves</taxon>
        <taxon>Neognathae</taxon>
        <taxon>Neoaves</taxon>
        <taxon>Telluraves</taxon>
        <taxon>Australaves</taxon>
        <taxon>Passeriformes</taxon>
        <taxon>Menuridae</taxon>
        <taxon>Atrichornis</taxon>
    </lineage>
</organism>
<dbReference type="PANTHER" id="PTHR45721:SF16">
    <property type="entry name" value="LAMIN-L(III)"/>
    <property type="match status" value="1"/>
</dbReference>
<comment type="caution">
    <text evidence="10">The sequence shown here is derived from an EMBL/GenBank/DDBJ whole genome shotgun (WGS) entry which is preliminary data.</text>
</comment>
<evidence type="ECO:0000313" key="10">
    <source>
        <dbReference type="EMBL" id="NXY25706.1"/>
    </source>
</evidence>
<dbReference type="Gene3D" id="1.20.5.1160">
    <property type="entry name" value="Vasodilator-stimulated phosphoprotein"/>
    <property type="match status" value="2"/>
</dbReference>
<dbReference type="GO" id="GO:0005882">
    <property type="term" value="C:intermediate filament"/>
    <property type="evidence" value="ECO:0007669"/>
    <property type="project" value="UniProtKB-KW"/>
</dbReference>
<dbReference type="SUPFAM" id="SSF74853">
    <property type="entry name" value="Lamin A/C globular tail domain"/>
    <property type="match status" value="1"/>
</dbReference>
<dbReference type="GO" id="GO:0005200">
    <property type="term" value="F:structural constituent of cytoskeleton"/>
    <property type="evidence" value="ECO:0007669"/>
    <property type="project" value="TreeGrafter"/>
</dbReference>
<dbReference type="Proteomes" id="UP000658642">
    <property type="component" value="Unassembled WGS sequence"/>
</dbReference>
<dbReference type="InterPro" id="IPR036415">
    <property type="entry name" value="Lamin_tail_dom_sf"/>
</dbReference>
<keyword evidence="11" id="KW-1185">Reference proteome</keyword>
<dbReference type="OrthoDB" id="102442at2759"/>
<keyword evidence="3" id="KW-0449">Lipoprotein</keyword>
<dbReference type="SMART" id="SM01391">
    <property type="entry name" value="Filament"/>
    <property type="match status" value="1"/>
</dbReference>
<keyword evidence="1 5" id="KW-0403">Intermediate filament</keyword>
<dbReference type="Gene3D" id="2.60.40.1260">
    <property type="entry name" value="Lamin Tail domain"/>
    <property type="match status" value="1"/>
</dbReference>
<dbReference type="GO" id="GO:0007097">
    <property type="term" value="P:nuclear migration"/>
    <property type="evidence" value="ECO:0007669"/>
    <property type="project" value="TreeGrafter"/>
</dbReference>
<dbReference type="Pfam" id="PF00038">
    <property type="entry name" value="Filament"/>
    <property type="match status" value="1"/>
</dbReference>
<dbReference type="Pfam" id="PF00932">
    <property type="entry name" value="LTD"/>
    <property type="match status" value="1"/>
</dbReference>
<keyword evidence="3" id="KW-0636">Prenylation</keyword>
<dbReference type="PROSITE" id="PS51842">
    <property type="entry name" value="IF_ROD_2"/>
    <property type="match status" value="1"/>
</dbReference>